<accession>A0A0R2MSY4</accession>
<dbReference type="EMBL" id="JQCE01000035">
    <property type="protein sequence ID" value="KRO16625.1"/>
    <property type="molecule type" value="Genomic_DNA"/>
</dbReference>
<dbReference type="AlphaFoldDB" id="A0A0R2MSY4"/>
<reference evidence="3 4" key="1">
    <citation type="journal article" date="2015" name="Genome Announc.">
        <title>Expanding the biotechnology potential of lactobacilli through comparative genomics of 213 strains and associated genera.</title>
        <authorList>
            <person name="Sun Z."/>
            <person name="Harris H.M."/>
            <person name="McCann A."/>
            <person name="Guo C."/>
            <person name="Argimon S."/>
            <person name="Zhang W."/>
            <person name="Yang X."/>
            <person name="Jeffery I.B."/>
            <person name="Cooney J.C."/>
            <person name="Kagawa T.F."/>
            <person name="Liu W."/>
            <person name="Song Y."/>
            <person name="Salvetti E."/>
            <person name="Wrobel A."/>
            <person name="Rasinkangas P."/>
            <person name="Parkhill J."/>
            <person name="Rea M.C."/>
            <person name="O'Sullivan O."/>
            <person name="Ritari J."/>
            <person name="Douillard F.P."/>
            <person name="Paul Ross R."/>
            <person name="Yang R."/>
            <person name="Briner A.E."/>
            <person name="Felis G.E."/>
            <person name="de Vos W.M."/>
            <person name="Barrangou R."/>
            <person name="Klaenhammer T.R."/>
            <person name="Caufield P.W."/>
            <person name="Cui Y."/>
            <person name="Zhang H."/>
            <person name="O'Toole P.W."/>
        </authorList>
    </citation>
    <scope>NUCLEOTIDE SEQUENCE [LARGE SCALE GENOMIC DNA]</scope>
    <source>
        <strain evidence="3 4">DSM 24301</strain>
    </source>
</reference>
<dbReference type="SUPFAM" id="SSF69279">
    <property type="entry name" value="Phage tail proteins"/>
    <property type="match status" value="1"/>
</dbReference>
<dbReference type="STRING" id="1293598.IV56_GL001069"/>
<dbReference type="PATRIC" id="fig|1293598.4.peg.1121"/>
<sequence>MAELTTLSVNSRGSSQQWDIKSLATNMSYVKDSNFAAGELTFDVLEVNEGWTPQNGDEVHMSWDGVKVFFGYIFKIGYSGDEKFSITAYDKLRYLKNQDSIVWPAGTVSQRFSTVCNLAGITSRVVSSSSHKLSAKVADGVSYFDMMQDDIKETKSATGQQFFIRDNYGVVELAKMPVKKTDLLIGDGSLLTDWSYDRSIDDAANVVKVVKNSKKDQGKSTSTATDSASEAKNTVLTSQSSVGGTTARWGRLQVVEKVSDDKMNAAAMKAKANQILAEKNKETRSLKITALGTLEIDVGDSFWLSVNSLADIGVGKRQVTVTKVTHKFDPKNWTMDLEVQV</sequence>
<feature type="region of interest" description="Disordered" evidence="1">
    <location>
        <begin position="212"/>
        <end position="239"/>
    </location>
</feature>
<dbReference type="Proteomes" id="UP000050969">
    <property type="component" value="Unassembled WGS sequence"/>
</dbReference>
<dbReference type="InterPro" id="IPR056937">
    <property type="entry name" value="YqbQ/XkdQ"/>
</dbReference>
<evidence type="ECO:0000256" key="1">
    <source>
        <dbReference type="SAM" id="MobiDB-lite"/>
    </source>
</evidence>
<evidence type="ECO:0000313" key="3">
    <source>
        <dbReference type="EMBL" id="KRO16625.1"/>
    </source>
</evidence>
<dbReference type="RefSeq" id="WP_056992965.1">
    <property type="nucleotide sequence ID" value="NZ_JQCE01000035.1"/>
</dbReference>
<feature type="compositionally biased region" description="Low complexity" evidence="1">
    <location>
        <begin position="220"/>
        <end position="231"/>
    </location>
</feature>
<organism evidence="3 4">
    <name type="scientific">Lacticaseibacillus saniviri JCM 17471 = DSM 24301</name>
    <dbReference type="NCBI Taxonomy" id="1293598"/>
    <lineage>
        <taxon>Bacteria</taxon>
        <taxon>Bacillati</taxon>
        <taxon>Bacillota</taxon>
        <taxon>Bacilli</taxon>
        <taxon>Lactobacillales</taxon>
        <taxon>Lactobacillaceae</taxon>
        <taxon>Lacticaseibacillus</taxon>
    </lineage>
</organism>
<name>A0A0R2MSY4_9LACO</name>
<feature type="domain" description="YqbQ/XkdQ" evidence="2">
    <location>
        <begin position="29"/>
        <end position="339"/>
    </location>
</feature>
<comment type="caution">
    <text evidence="3">The sequence shown here is derived from an EMBL/GenBank/DDBJ whole genome shotgun (WGS) entry which is preliminary data.</text>
</comment>
<proteinExistence type="predicted"/>
<dbReference type="Pfam" id="PF24032">
    <property type="entry name" value="YQBQ"/>
    <property type="match status" value="1"/>
</dbReference>
<evidence type="ECO:0000313" key="4">
    <source>
        <dbReference type="Proteomes" id="UP000050969"/>
    </source>
</evidence>
<evidence type="ECO:0000259" key="2">
    <source>
        <dbReference type="Pfam" id="PF24032"/>
    </source>
</evidence>
<gene>
    <name evidence="3" type="ORF">IV56_GL001069</name>
</gene>
<protein>
    <recommendedName>
        <fullName evidence="2">YqbQ/XkdQ domain-containing protein</fullName>
    </recommendedName>
</protein>
<keyword evidence="4" id="KW-1185">Reference proteome</keyword>